<organism evidence="3 4">
    <name type="scientific">Claviceps humidiphila</name>
    <dbReference type="NCBI Taxonomy" id="1294629"/>
    <lineage>
        <taxon>Eukaryota</taxon>
        <taxon>Fungi</taxon>
        <taxon>Dikarya</taxon>
        <taxon>Ascomycota</taxon>
        <taxon>Pezizomycotina</taxon>
        <taxon>Sordariomycetes</taxon>
        <taxon>Hypocreomycetidae</taxon>
        <taxon>Hypocreales</taxon>
        <taxon>Clavicipitaceae</taxon>
        <taxon>Claviceps</taxon>
    </lineage>
</organism>
<dbReference type="InterPro" id="IPR002933">
    <property type="entry name" value="Peptidase_M20"/>
</dbReference>
<proteinExistence type="inferred from homology"/>
<comment type="caution">
    <text evidence="3">The sequence shown here is derived from an EMBL/GenBank/DDBJ whole genome shotgun (WGS) entry which is preliminary data.</text>
</comment>
<dbReference type="FunFam" id="3.30.70.360:FF:000004">
    <property type="entry name" value="Peptidase M20 domain-containing protein 2"/>
    <property type="match status" value="1"/>
</dbReference>
<dbReference type="NCBIfam" id="TIGR01891">
    <property type="entry name" value="amidohydrolases"/>
    <property type="match status" value="1"/>
</dbReference>
<dbReference type="AlphaFoldDB" id="A0A9P7TSG6"/>
<evidence type="ECO:0000313" key="3">
    <source>
        <dbReference type="EMBL" id="KAG6114475.1"/>
    </source>
</evidence>
<dbReference type="InterPro" id="IPR036264">
    <property type="entry name" value="Bact_exopeptidase_dim_dom"/>
</dbReference>
<dbReference type="InterPro" id="IPR017439">
    <property type="entry name" value="Amidohydrolase"/>
</dbReference>
<dbReference type="InterPro" id="IPR017144">
    <property type="entry name" value="Xaa-Arg_dipeptidase"/>
</dbReference>
<dbReference type="GO" id="GO:0016805">
    <property type="term" value="F:dipeptidase activity"/>
    <property type="evidence" value="ECO:0007669"/>
    <property type="project" value="InterPro"/>
</dbReference>
<dbReference type="SUPFAM" id="SSF55031">
    <property type="entry name" value="Bacterial exopeptidase dimerisation domain"/>
    <property type="match status" value="1"/>
</dbReference>
<dbReference type="EMBL" id="SRQM01000261">
    <property type="protein sequence ID" value="KAG6114475.1"/>
    <property type="molecule type" value="Genomic_DNA"/>
</dbReference>
<comment type="similarity">
    <text evidence="1 2">Belongs to the peptidase M20A family.</text>
</comment>
<dbReference type="Pfam" id="PF01546">
    <property type="entry name" value="Peptidase_M20"/>
    <property type="match status" value="1"/>
</dbReference>
<sequence length="451" mass="48910">MKTSPPSKASVQAPPSCLLYNTDDDFVKVIKDANQQDFHLSATHEDLRDIDCFIQDLECLLWPLNSFLHANPETAYRERKAHDVLTSFMKSRTGWQVTCSAYGMETAWVAEFDSGLPGPVVSFNAEMDALPNLGHACGHNLIAMVSLAAGLAAAEMMSRRHLPGKIKIIGTPAEEGGGGKIRCLEAGAYRDTDVSLISHPGILHNSPLVRTTAFTHLNVSYHGRATHAANSPWLGVNALDALVIAYNAISVLRQQTRPDDVIGLQITNGGNKPNVIHEYASGVAVLRSASAAWLQELQRKVEACFQAGAEATGARLSVEVRPGYMDHVPNRVLAARFRQHWQNLPHPPYPPLPAPDQPTWVKASTDQGNLSYALPSMNVSFAIPPGPQSGQPHSPDFEKAAGTRGAFDRAMRVAKAMTGAALDIYSMPNLLSQIREQWKLDVGEHGAGPLI</sequence>
<accession>A0A9P7TSG6</accession>
<keyword evidence="4" id="KW-1185">Reference proteome</keyword>
<dbReference type="SUPFAM" id="SSF53187">
    <property type="entry name" value="Zn-dependent exopeptidases"/>
    <property type="match status" value="1"/>
</dbReference>
<gene>
    <name evidence="3" type="ORF">E4U13_003351</name>
</gene>
<dbReference type="PIRSF" id="PIRSF037226">
    <property type="entry name" value="Amidohydrolase_ACY1L2_prd"/>
    <property type="match status" value="1"/>
</dbReference>
<reference evidence="3 4" key="1">
    <citation type="journal article" date="2020" name="bioRxiv">
        <title>Whole genome comparisons of ergot fungi reveals the divergence and evolution of species within the genus Claviceps are the result of varying mechanisms driving genome evolution and host range expansion.</title>
        <authorList>
            <person name="Wyka S.A."/>
            <person name="Mondo S.J."/>
            <person name="Liu M."/>
            <person name="Dettman J."/>
            <person name="Nalam V."/>
            <person name="Broders K.D."/>
        </authorList>
    </citation>
    <scope>NUCLEOTIDE SEQUENCE [LARGE SCALE GENOMIC DNA]</scope>
    <source>
        <strain evidence="3 4">LM576</strain>
    </source>
</reference>
<dbReference type="PANTHER" id="PTHR30575:SF4">
    <property type="entry name" value="PEPTIDASE M20 DOMAIN-CONTAINING PROTEIN 2"/>
    <property type="match status" value="1"/>
</dbReference>
<name>A0A9P7TSG6_9HYPO</name>
<evidence type="ECO:0000256" key="2">
    <source>
        <dbReference type="PIRNR" id="PIRNR037226"/>
    </source>
</evidence>
<evidence type="ECO:0000256" key="1">
    <source>
        <dbReference type="ARBA" id="ARBA00006247"/>
    </source>
</evidence>
<dbReference type="PANTHER" id="PTHR30575">
    <property type="entry name" value="PEPTIDASE M20"/>
    <property type="match status" value="1"/>
</dbReference>
<dbReference type="CDD" id="cd03887">
    <property type="entry name" value="M20_Acy1L2"/>
    <property type="match status" value="1"/>
</dbReference>
<dbReference type="InterPro" id="IPR052030">
    <property type="entry name" value="Peptidase_M20/M20A_hydrolases"/>
</dbReference>
<dbReference type="Gene3D" id="3.40.630.10">
    <property type="entry name" value="Zn peptidases"/>
    <property type="match status" value="1"/>
</dbReference>
<dbReference type="Proteomes" id="UP000732380">
    <property type="component" value="Unassembled WGS sequence"/>
</dbReference>
<dbReference type="Gene3D" id="3.30.70.360">
    <property type="match status" value="1"/>
</dbReference>
<protein>
    <recommendedName>
        <fullName evidence="2">Peptidase M20 domain-containing protein 2</fullName>
    </recommendedName>
</protein>
<evidence type="ECO:0000313" key="4">
    <source>
        <dbReference type="Proteomes" id="UP000732380"/>
    </source>
</evidence>